<gene>
    <name evidence="2" type="ORF">L1049_006027</name>
</gene>
<accession>A0AAP0RGN9</accession>
<dbReference type="Proteomes" id="UP001415857">
    <property type="component" value="Unassembled WGS sequence"/>
</dbReference>
<evidence type="ECO:0000313" key="2">
    <source>
        <dbReference type="EMBL" id="KAK9276493.1"/>
    </source>
</evidence>
<organism evidence="2 3">
    <name type="scientific">Liquidambar formosana</name>
    <name type="common">Formosan gum</name>
    <dbReference type="NCBI Taxonomy" id="63359"/>
    <lineage>
        <taxon>Eukaryota</taxon>
        <taxon>Viridiplantae</taxon>
        <taxon>Streptophyta</taxon>
        <taxon>Embryophyta</taxon>
        <taxon>Tracheophyta</taxon>
        <taxon>Spermatophyta</taxon>
        <taxon>Magnoliopsida</taxon>
        <taxon>eudicotyledons</taxon>
        <taxon>Gunneridae</taxon>
        <taxon>Pentapetalae</taxon>
        <taxon>Saxifragales</taxon>
        <taxon>Altingiaceae</taxon>
        <taxon>Liquidambar</taxon>
    </lineage>
</organism>
<keyword evidence="3" id="KW-1185">Reference proteome</keyword>
<evidence type="ECO:0000256" key="1">
    <source>
        <dbReference type="SAM" id="MobiDB-lite"/>
    </source>
</evidence>
<evidence type="ECO:0000313" key="3">
    <source>
        <dbReference type="Proteomes" id="UP001415857"/>
    </source>
</evidence>
<proteinExistence type="predicted"/>
<dbReference type="EMBL" id="JBBPBK010000010">
    <property type="protein sequence ID" value="KAK9276493.1"/>
    <property type="molecule type" value="Genomic_DNA"/>
</dbReference>
<comment type="caution">
    <text evidence="2">The sequence shown here is derived from an EMBL/GenBank/DDBJ whole genome shotgun (WGS) entry which is preliminary data.</text>
</comment>
<dbReference type="AlphaFoldDB" id="A0AAP0RGN9"/>
<feature type="region of interest" description="Disordered" evidence="1">
    <location>
        <begin position="1"/>
        <end position="24"/>
    </location>
</feature>
<sequence>MGQARPAKTPKDSPHIQGCPEHQRSSKMLYTAAATSPSSMVMSNLILKFDILKTDACLEKFIIALARSCFAGNLQDLPLLDEIKATGPPLDEDGSTYCEKLLPNVASNT</sequence>
<protein>
    <submittedName>
        <fullName evidence="2">Uncharacterized protein</fullName>
    </submittedName>
</protein>
<reference evidence="2 3" key="1">
    <citation type="journal article" date="2024" name="Plant J.">
        <title>Genome sequences and population genomics reveal climatic adaptation and genomic divergence between two closely related sweetgum species.</title>
        <authorList>
            <person name="Xu W.Q."/>
            <person name="Ren C.Q."/>
            <person name="Zhang X.Y."/>
            <person name="Comes H.P."/>
            <person name="Liu X.H."/>
            <person name="Li Y.G."/>
            <person name="Kettle C.J."/>
            <person name="Jalonen R."/>
            <person name="Gaisberger H."/>
            <person name="Ma Y.Z."/>
            <person name="Qiu Y.X."/>
        </authorList>
    </citation>
    <scope>NUCLEOTIDE SEQUENCE [LARGE SCALE GENOMIC DNA]</scope>
    <source>
        <strain evidence="2">Hangzhou</strain>
    </source>
</reference>
<name>A0AAP0RGN9_LIQFO</name>